<keyword evidence="2" id="KW-0808">Transferase</keyword>
<dbReference type="SUPFAM" id="SSF55729">
    <property type="entry name" value="Acyl-CoA N-acyltransferases (Nat)"/>
    <property type="match status" value="1"/>
</dbReference>
<organism evidence="2 3">
    <name type="scientific">Pseudomonas frederiksbergensis</name>
    <dbReference type="NCBI Taxonomy" id="104087"/>
    <lineage>
        <taxon>Bacteria</taxon>
        <taxon>Pseudomonadati</taxon>
        <taxon>Pseudomonadota</taxon>
        <taxon>Gammaproteobacteria</taxon>
        <taxon>Pseudomonadales</taxon>
        <taxon>Pseudomonadaceae</taxon>
        <taxon>Pseudomonas</taxon>
    </lineage>
</organism>
<dbReference type="RefSeq" id="WP_123509623.1">
    <property type="nucleotide sequence ID" value="NZ_MOBQ01000012.1"/>
</dbReference>
<evidence type="ECO:0000313" key="2">
    <source>
        <dbReference type="EMBL" id="RON48114.1"/>
    </source>
</evidence>
<dbReference type="EMBL" id="MOBQ01000012">
    <property type="protein sequence ID" value="RON48114.1"/>
    <property type="molecule type" value="Genomic_DNA"/>
</dbReference>
<dbReference type="InterPro" id="IPR000182">
    <property type="entry name" value="GNAT_dom"/>
</dbReference>
<dbReference type="OrthoDB" id="7350013at2"/>
<sequence>MIFRPFRASDARAISRLFRRVYGDHYVQPDVYLPKLIMQHNNDGRWQSMVAVEGCEVLGHAALIRDGHPSNSPELALIAVHPAARGQSIATRLGRELLEHFNAVAGRYVLIKQVSHHPYTQRMAQTLRFHCTGLLPDYVPSPFASPLAESLVVGVHLLDGHTRPLPDIVWPDSCRGFMQHMCSVFGSTQGASVYPAQPLHMQQHKHRVDVVIERLDKRLLDQLIELPQGWMISLRLALSPSFAEDFQRLSIKGLIFTGLIPAPDHDRWFALFHRGARSRHLDLHCPHMQRLHDHLQHASRNVTQTDRSAA</sequence>
<dbReference type="CDD" id="cd04301">
    <property type="entry name" value="NAT_SF"/>
    <property type="match status" value="1"/>
</dbReference>
<proteinExistence type="predicted"/>
<dbReference type="GO" id="GO:0016747">
    <property type="term" value="F:acyltransferase activity, transferring groups other than amino-acyl groups"/>
    <property type="evidence" value="ECO:0007669"/>
    <property type="project" value="InterPro"/>
</dbReference>
<dbReference type="InterPro" id="IPR016181">
    <property type="entry name" value="Acyl_CoA_acyltransferase"/>
</dbReference>
<accession>A0A423K8J3</accession>
<dbReference type="Gene3D" id="3.40.630.30">
    <property type="match status" value="1"/>
</dbReference>
<dbReference type="AlphaFoldDB" id="A0A423K8J3"/>
<feature type="domain" description="N-acetyltransferase" evidence="1">
    <location>
        <begin position="1"/>
        <end position="152"/>
    </location>
</feature>
<protein>
    <submittedName>
        <fullName evidence="2">GNAT family N-acetyltransferase</fullName>
    </submittedName>
</protein>
<comment type="caution">
    <text evidence="2">The sequence shown here is derived from an EMBL/GenBank/DDBJ whole genome shotgun (WGS) entry which is preliminary data.</text>
</comment>
<evidence type="ECO:0000313" key="3">
    <source>
        <dbReference type="Proteomes" id="UP000285349"/>
    </source>
</evidence>
<dbReference type="Proteomes" id="UP000285349">
    <property type="component" value="Unassembled WGS sequence"/>
</dbReference>
<dbReference type="Pfam" id="PF00583">
    <property type="entry name" value="Acetyltransf_1"/>
    <property type="match status" value="1"/>
</dbReference>
<name>A0A423K8J3_9PSED</name>
<gene>
    <name evidence="2" type="ORF">BK666_10610</name>
</gene>
<reference evidence="2 3" key="1">
    <citation type="submission" date="2016-10" db="EMBL/GenBank/DDBJ databases">
        <title>Comparative genome analysis of multiple Pseudomonas spp. focuses on biocontrol and plant growth promoting traits.</title>
        <authorList>
            <person name="Tao X.-Y."/>
            <person name="Taylor C.G."/>
        </authorList>
    </citation>
    <scope>NUCLEOTIDE SEQUENCE [LARGE SCALE GENOMIC DNA]</scope>
    <source>
        <strain evidence="2 3">37A10</strain>
    </source>
</reference>
<evidence type="ECO:0000259" key="1">
    <source>
        <dbReference type="PROSITE" id="PS51186"/>
    </source>
</evidence>
<dbReference type="PROSITE" id="PS51186">
    <property type="entry name" value="GNAT"/>
    <property type="match status" value="1"/>
</dbReference>